<name>A0A2N8ZMJ8_9VIBR</name>
<dbReference type="AlphaFoldDB" id="A0A2N8ZMJ8"/>
<keyword evidence="4" id="KW-1185">Reference proteome</keyword>
<keyword evidence="1 2" id="KW-0732">Signal</keyword>
<evidence type="ECO:0000313" key="3">
    <source>
        <dbReference type="EMBL" id="SON53154.1"/>
    </source>
</evidence>
<dbReference type="Gene3D" id="2.40.160.40">
    <property type="entry name" value="monomeric porin ompg"/>
    <property type="match status" value="1"/>
</dbReference>
<dbReference type="OrthoDB" id="5880743at2"/>
<sequence length="304" mass="34205">MTKLTLTTLAMAMAASTLANAAYIDLGVEQEYYNDDFKNSDNVMPYLGAGFKPSADSSLAFSFKFSDKQTIASTKHAEDANGLFGFSSDRGRQDYAVSYTYNVSDAFTIMPKLTIRHDNFSFNDTHATEYRMHPNMSYKMNDMITLAFDGFVAPVKLKSSGPKDKTNRKSTSDLKHEADFRVNMTFNDTQSARVSLYNEAAKLEAKDSTVNEWQLRLVYAHKFADLTVSPYARIDLSRDLTVGNNSVAPIRHRAGVNGKYNLGNDFAVVFDVNYQAEKTFNVKTETRGVNKSRMFYNIAINYTF</sequence>
<reference evidence="3 4" key="1">
    <citation type="submission" date="2017-10" db="EMBL/GenBank/DDBJ databases">
        <authorList>
            <person name="Banno H."/>
            <person name="Chua N.-H."/>
        </authorList>
    </citation>
    <scope>NUCLEOTIDE SEQUENCE [LARGE SCALE GENOMIC DNA]</scope>
    <source>
        <strain evidence="3">Vibrio tapetis CECT4600</strain>
    </source>
</reference>
<dbReference type="InterPro" id="IPR053713">
    <property type="entry name" value="Bact_OM_Channel_sf"/>
</dbReference>
<protein>
    <recommendedName>
        <fullName evidence="5">Porin</fullName>
    </recommendedName>
</protein>
<dbReference type="EMBL" id="LT960612">
    <property type="protein sequence ID" value="SON53154.1"/>
    <property type="molecule type" value="Genomic_DNA"/>
</dbReference>
<evidence type="ECO:0000256" key="2">
    <source>
        <dbReference type="SAM" id="SignalP"/>
    </source>
</evidence>
<feature type="signal peptide" evidence="2">
    <location>
        <begin position="1"/>
        <end position="21"/>
    </location>
</feature>
<proteinExistence type="predicted"/>
<dbReference type="RefSeq" id="WP_102525222.1">
    <property type="nucleotide sequence ID" value="NZ_LT960612.1"/>
</dbReference>
<feature type="chain" id="PRO_5014841428" description="Porin" evidence="2">
    <location>
        <begin position="22"/>
        <end position="304"/>
    </location>
</feature>
<gene>
    <name evidence="3" type="ORF">VTAP4600_B1543</name>
</gene>
<dbReference type="Proteomes" id="UP000235828">
    <property type="component" value="Chromosome B"/>
</dbReference>
<dbReference type="KEGG" id="vta:B1543"/>
<organism evidence="3 4">
    <name type="scientific">Vibrio tapetis subsp. tapetis</name>
    <dbReference type="NCBI Taxonomy" id="1671868"/>
    <lineage>
        <taxon>Bacteria</taxon>
        <taxon>Pseudomonadati</taxon>
        <taxon>Pseudomonadota</taxon>
        <taxon>Gammaproteobacteria</taxon>
        <taxon>Vibrionales</taxon>
        <taxon>Vibrionaceae</taxon>
        <taxon>Vibrio</taxon>
    </lineage>
</organism>
<evidence type="ECO:0000313" key="4">
    <source>
        <dbReference type="Proteomes" id="UP000235828"/>
    </source>
</evidence>
<evidence type="ECO:0008006" key="5">
    <source>
        <dbReference type="Google" id="ProtNLM"/>
    </source>
</evidence>
<accession>A0A2N8ZMJ8</accession>
<evidence type="ECO:0000256" key="1">
    <source>
        <dbReference type="ARBA" id="ARBA00022729"/>
    </source>
</evidence>